<accession>A0A1I0MB34</accession>
<dbReference type="Proteomes" id="UP000183275">
    <property type="component" value="Unassembled WGS sequence"/>
</dbReference>
<proteinExistence type="predicted"/>
<dbReference type="STRING" id="1202768.SAMN05216285_0741"/>
<gene>
    <name evidence="2" type="ORF">SAMN05216285_0741</name>
</gene>
<feature type="compositionally biased region" description="Polar residues" evidence="1">
    <location>
        <begin position="50"/>
        <end position="70"/>
    </location>
</feature>
<name>A0A1I0MB34_9EURY</name>
<feature type="region of interest" description="Disordered" evidence="1">
    <location>
        <begin position="1"/>
        <end position="76"/>
    </location>
</feature>
<sequence>MSGVLQERPRPPDAARSCGSGGSSRDRDPDGATALDSRTESQHGDGIAADTSSVSRSQYANSNLNPNQASAGWDRW</sequence>
<keyword evidence="3" id="KW-1185">Reference proteome</keyword>
<organism evidence="2 3">
    <name type="scientific">Natrinema salifodinae</name>
    <dbReference type="NCBI Taxonomy" id="1202768"/>
    <lineage>
        <taxon>Archaea</taxon>
        <taxon>Methanobacteriati</taxon>
        <taxon>Methanobacteriota</taxon>
        <taxon>Stenosarchaea group</taxon>
        <taxon>Halobacteria</taxon>
        <taxon>Halobacteriales</taxon>
        <taxon>Natrialbaceae</taxon>
        <taxon>Natrinema</taxon>
    </lineage>
</organism>
<evidence type="ECO:0000313" key="3">
    <source>
        <dbReference type="Proteomes" id="UP000183275"/>
    </source>
</evidence>
<dbReference type="RefSeq" id="WP_049989262.1">
    <property type="nucleotide sequence ID" value="NZ_FOIS01000001.1"/>
</dbReference>
<dbReference type="AlphaFoldDB" id="A0A1I0MB34"/>
<dbReference type="EMBL" id="FOIS01000001">
    <property type="protein sequence ID" value="SEV85573.1"/>
    <property type="molecule type" value="Genomic_DNA"/>
</dbReference>
<evidence type="ECO:0000256" key="1">
    <source>
        <dbReference type="SAM" id="MobiDB-lite"/>
    </source>
</evidence>
<protein>
    <submittedName>
        <fullName evidence="2">Uncharacterized protein</fullName>
    </submittedName>
</protein>
<evidence type="ECO:0000313" key="2">
    <source>
        <dbReference type="EMBL" id="SEV85573.1"/>
    </source>
</evidence>
<reference evidence="3" key="1">
    <citation type="submission" date="2016-10" db="EMBL/GenBank/DDBJ databases">
        <authorList>
            <person name="Varghese N."/>
        </authorList>
    </citation>
    <scope>NUCLEOTIDE SEQUENCE [LARGE SCALE GENOMIC DNA]</scope>
    <source>
        <strain evidence="3">CGMCC 1.12284</strain>
    </source>
</reference>